<dbReference type="EMBL" id="SEYY01020059">
    <property type="protein sequence ID" value="KAB7497633.1"/>
    <property type="molecule type" value="Genomic_DNA"/>
</dbReference>
<sequence>MTYVGPSSFTGGEFLKAWGILNRFIGFMRTDYVGGRQRQTDLPKLKLEFNRFYKIIIFAIFEKFIIFLLPPRKYKTSRRQYPNLILKARKRQYSKELNLDPNWTKYPIDTTRKPKIDDLPKLDISRILTRLTFKVPTEYIKKINEEAQVDSPEVEEENEEDEESFFEGFIVDKEKLKQIKDKLVIIAQQQVALVTEIHSTSEVINHSYETDITHEEILTSEEMEVNSFLQWDTSDLLEEAERRWELTEAMILPSPIPEPNIISYDLNNLRKNQFSTPVMLGEENIEEEVHEEEEDREYSQNTGCGALLGARFGRGICPESFTGSADRFSGVPGNQVR</sequence>
<organism evidence="1 2">
    <name type="scientific">Armadillidium nasatum</name>
    <dbReference type="NCBI Taxonomy" id="96803"/>
    <lineage>
        <taxon>Eukaryota</taxon>
        <taxon>Metazoa</taxon>
        <taxon>Ecdysozoa</taxon>
        <taxon>Arthropoda</taxon>
        <taxon>Crustacea</taxon>
        <taxon>Multicrustacea</taxon>
        <taxon>Malacostraca</taxon>
        <taxon>Eumalacostraca</taxon>
        <taxon>Peracarida</taxon>
        <taxon>Isopoda</taxon>
        <taxon>Oniscidea</taxon>
        <taxon>Crinocheta</taxon>
        <taxon>Armadillidiidae</taxon>
        <taxon>Armadillidium</taxon>
    </lineage>
</organism>
<keyword evidence="2" id="KW-1185">Reference proteome</keyword>
<accession>A0A5N5STU1</accession>
<comment type="caution">
    <text evidence="1">The sequence shown here is derived from an EMBL/GenBank/DDBJ whole genome shotgun (WGS) entry which is preliminary data.</text>
</comment>
<gene>
    <name evidence="1" type="ORF">Anas_07156</name>
</gene>
<protein>
    <submittedName>
        <fullName evidence="1">Uncharacterized protein</fullName>
    </submittedName>
</protein>
<evidence type="ECO:0000313" key="1">
    <source>
        <dbReference type="EMBL" id="KAB7497633.1"/>
    </source>
</evidence>
<name>A0A5N5STU1_9CRUS</name>
<reference evidence="1 2" key="1">
    <citation type="journal article" date="2019" name="PLoS Biol.">
        <title>Sex chromosomes control vertical transmission of feminizing Wolbachia symbionts in an isopod.</title>
        <authorList>
            <person name="Becking T."/>
            <person name="Chebbi M.A."/>
            <person name="Giraud I."/>
            <person name="Moumen B."/>
            <person name="Laverre T."/>
            <person name="Caubet Y."/>
            <person name="Peccoud J."/>
            <person name="Gilbert C."/>
            <person name="Cordaux R."/>
        </authorList>
    </citation>
    <scope>NUCLEOTIDE SEQUENCE [LARGE SCALE GENOMIC DNA]</scope>
    <source>
        <strain evidence="1">ANa2</strain>
        <tissue evidence="1">Whole body excluding digestive tract and cuticle</tissue>
    </source>
</reference>
<proteinExistence type="predicted"/>
<evidence type="ECO:0000313" key="2">
    <source>
        <dbReference type="Proteomes" id="UP000326759"/>
    </source>
</evidence>
<dbReference type="Proteomes" id="UP000326759">
    <property type="component" value="Unassembled WGS sequence"/>
</dbReference>
<dbReference type="AlphaFoldDB" id="A0A5N5STU1"/>